<keyword evidence="9" id="KW-0808">Transferase</keyword>
<dbReference type="Pfam" id="PF06750">
    <property type="entry name" value="A24_N_bact"/>
    <property type="match status" value="1"/>
</dbReference>
<dbReference type="EMBL" id="CP022111">
    <property type="protein sequence ID" value="ASG22450.1"/>
    <property type="molecule type" value="Genomic_DNA"/>
</dbReference>
<reference evidence="14 15" key="1">
    <citation type="submission" date="2017-06" db="EMBL/GenBank/DDBJ databases">
        <title>Complete genome sequence of Nitrospirillum amazonense strain CBAmC, an endophytic nitrogen-fixing and plant growth-promoting bacterium, isolated from sugarcane.</title>
        <authorList>
            <person name="Schwab S."/>
            <person name="dos Santos Teixeira K.R."/>
            <person name="Simoes Araujo J.L."/>
            <person name="Soares Vidal M."/>
            <person name="Borges de Freitas H.R."/>
            <person name="Rivello Crivelaro A.L."/>
            <person name="Bueno de Camargo Nunes A."/>
            <person name="dos Santos C.M."/>
            <person name="Palmeira da Silva Rosa D."/>
            <person name="da Silva Padilha D."/>
            <person name="da Silva E."/>
            <person name="Araujo Terra L."/>
            <person name="Soares Mendes V."/>
            <person name="Farinelli L."/>
            <person name="Magalhaes Cruz L."/>
            <person name="Baldani J.I."/>
        </authorList>
    </citation>
    <scope>NUCLEOTIDE SEQUENCE [LARGE SCALE GENOMIC DNA]</scope>
    <source>
        <strain evidence="14 15">CBAmC</strain>
    </source>
</reference>
<evidence type="ECO:0000256" key="11">
    <source>
        <dbReference type="SAM" id="Phobius"/>
    </source>
</evidence>
<dbReference type="Proteomes" id="UP000197153">
    <property type="component" value="Chromosome 2"/>
</dbReference>
<dbReference type="InterPro" id="IPR014032">
    <property type="entry name" value="Peptidase_A24A_bac"/>
</dbReference>
<dbReference type="PANTHER" id="PTHR30487">
    <property type="entry name" value="TYPE 4 PREPILIN-LIKE PROTEINS LEADER PEPTIDE-PROCESSING ENZYME"/>
    <property type="match status" value="1"/>
</dbReference>
<dbReference type="EC" id="3.4.23.43" evidence="9"/>
<dbReference type="EC" id="2.1.1.-" evidence="9"/>
<gene>
    <name evidence="14" type="ORF">Y958_16025</name>
</gene>
<evidence type="ECO:0000259" key="13">
    <source>
        <dbReference type="Pfam" id="PF06750"/>
    </source>
</evidence>
<feature type="transmembrane region" description="Helical" evidence="11">
    <location>
        <begin position="109"/>
        <end position="129"/>
    </location>
</feature>
<keyword evidence="4" id="KW-0997">Cell inner membrane</keyword>
<feature type="region of interest" description="Disordered" evidence="10">
    <location>
        <begin position="1"/>
        <end position="26"/>
    </location>
</feature>
<evidence type="ECO:0000256" key="4">
    <source>
        <dbReference type="ARBA" id="ARBA00022519"/>
    </source>
</evidence>
<dbReference type="GO" id="GO:0006465">
    <property type="term" value="P:signal peptide processing"/>
    <property type="evidence" value="ECO:0007669"/>
    <property type="project" value="TreeGrafter"/>
</dbReference>
<name>A0A248JV93_9PROT</name>
<dbReference type="GO" id="GO:0004190">
    <property type="term" value="F:aspartic-type endopeptidase activity"/>
    <property type="evidence" value="ECO:0007669"/>
    <property type="project" value="UniProtKB-EC"/>
</dbReference>
<keyword evidence="9" id="KW-0378">Hydrolase</keyword>
<dbReference type="AlphaFoldDB" id="A0A248JV93"/>
<comment type="function">
    <text evidence="9">Plays an essential role in type IV pili and type II pseudopili formation by proteolytically removing the leader sequence from substrate proteins and subsequently monomethylating the alpha-amino group of the newly exposed N-terminal phenylalanine.</text>
</comment>
<evidence type="ECO:0000256" key="6">
    <source>
        <dbReference type="ARBA" id="ARBA00022989"/>
    </source>
</evidence>
<organism evidence="14 15">
    <name type="scientific">Nitrospirillum viridazoti CBAmc</name>
    <dbReference type="NCBI Taxonomy" id="1441467"/>
    <lineage>
        <taxon>Bacteria</taxon>
        <taxon>Pseudomonadati</taxon>
        <taxon>Pseudomonadota</taxon>
        <taxon>Alphaproteobacteria</taxon>
        <taxon>Rhodospirillales</taxon>
        <taxon>Azospirillaceae</taxon>
        <taxon>Nitrospirillum</taxon>
        <taxon>Nitrospirillum viridazoti</taxon>
    </lineage>
</organism>
<keyword evidence="6 11" id="KW-1133">Transmembrane helix</keyword>
<evidence type="ECO:0000256" key="10">
    <source>
        <dbReference type="SAM" id="MobiDB-lite"/>
    </source>
</evidence>
<evidence type="ECO:0000256" key="1">
    <source>
        <dbReference type="ARBA" id="ARBA00004429"/>
    </source>
</evidence>
<evidence type="ECO:0000256" key="2">
    <source>
        <dbReference type="ARBA" id="ARBA00005801"/>
    </source>
</evidence>
<keyword evidence="7 11" id="KW-0472">Membrane</keyword>
<feature type="transmembrane region" description="Helical" evidence="11">
    <location>
        <begin position="135"/>
        <end position="154"/>
    </location>
</feature>
<feature type="transmembrane region" description="Helical" evidence="11">
    <location>
        <begin position="210"/>
        <end position="228"/>
    </location>
</feature>
<dbReference type="InterPro" id="IPR050882">
    <property type="entry name" value="Prepilin_peptidase/N-MTase"/>
</dbReference>
<evidence type="ECO:0000313" key="14">
    <source>
        <dbReference type="EMBL" id="ASG22450.1"/>
    </source>
</evidence>
<evidence type="ECO:0000259" key="12">
    <source>
        <dbReference type="Pfam" id="PF01478"/>
    </source>
</evidence>
<evidence type="ECO:0000256" key="9">
    <source>
        <dbReference type="RuleBase" id="RU003794"/>
    </source>
</evidence>
<keyword evidence="9" id="KW-0511">Multifunctional enzyme</keyword>
<dbReference type="InterPro" id="IPR000045">
    <property type="entry name" value="Prepilin_IV_endopep_pep"/>
</dbReference>
<feature type="domain" description="Prepilin type IV endopeptidase peptidase" evidence="12">
    <location>
        <begin position="140"/>
        <end position="246"/>
    </location>
</feature>
<dbReference type="PANTHER" id="PTHR30487:SF0">
    <property type="entry name" value="PREPILIN LEADER PEPTIDASE_N-METHYLTRANSFERASE-RELATED"/>
    <property type="match status" value="1"/>
</dbReference>
<comment type="subcellular location">
    <subcellularLocation>
        <location evidence="1">Cell inner membrane</location>
        <topology evidence="1">Multi-pass membrane protein</topology>
    </subcellularLocation>
    <subcellularLocation>
        <location evidence="9">Cell membrane</location>
        <topology evidence="9">Multi-pass membrane protein</topology>
    </subcellularLocation>
</comment>
<keyword evidence="5 9" id="KW-0812">Transmembrane</keyword>
<evidence type="ECO:0000256" key="7">
    <source>
        <dbReference type="ARBA" id="ARBA00023136"/>
    </source>
</evidence>
<dbReference type="Pfam" id="PF01478">
    <property type="entry name" value="Peptidase_A24"/>
    <property type="match status" value="1"/>
</dbReference>
<feature type="transmembrane region" description="Helical" evidence="11">
    <location>
        <begin position="234"/>
        <end position="253"/>
    </location>
</feature>
<sequence>MAAPRPGRPRRLRRDGSYGGRPGRGSLMGAPDDSLWTALPLMAAALLGLVAGSFAMALAWRLPRDEPWVMGRSRCPACGTPLAPSALVPVFSWLALGGRARCCGAPIPAAYPVGEALAALAFMVAVARLDWGPETAALGLLATLLLASAVIDLRHRYLPDGLTLAAALLGLGCSLAGWTVPPLPGLAAAVLVALPLLAVRWALSRRLRRVALGLGDVKLFAAAAWWVGPSGMPWLVLLSAGLGLAFYPMWWLARRYRGEEGAEMPFGPAIALAFYALACFSL</sequence>
<feature type="transmembrane region" description="Helical" evidence="11">
    <location>
        <begin position="161"/>
        <end position="180"/>
    </location>
</feature>
<dbReference type="InterPro" id="IPR010627">
    <property type="entry name" value="Prepilin_pept_A24_N"/>
</dbReference>
<dbReference type="GO" id="GO:0005886">
    <property type="term" value="C:plasma membrane"/>
    <property type="evidence" value="ECO:0007669"/>
    <property type="project" value="UniProtKB-SubCell"/>
</dbReference>
<dbReference type="KEGG" id="nao:Y958_16025"/>
<evidence type="ECO:0000313" key="15">
    <source>
        <dbReference type="Proteomes" id="UP000197153"/>
    </source>
</evidence>
<evidence type="ECO:0000256" key="5">
    <source>
        <dbReference type="ARBA" id="ARBA00022692"/>
    </source>
</evidence>
<evidence type="ECO:0000256" key="8">
    <source>
        <dbReference type="RuleBase" id="RU003793"/>
    </source>
</evidence>
<keyword evidence="15" id="KW-1185">Reference proteome</keyword>
<dbReference type="GO" id="GO:0008168">
    <property type="term" value="F:methyltransferase activity"/>
    <property type="evidence" value="ECO:0007669"/>
    <property type="project" value="UniProtKB-KW"/>
</dbReference>
<protein>
    <recommendedName>
        <fullName evidence="9">Prepilin leader peptidase/N-methyltransferase</fullName>
        <ecNumber evidence="9">2.1.1.-</ecNumber>
        <ecNumber evidence="9">3.4.23.43</ecNumber>
    </recommendedName>
</protein>
<feature type="transmembrane region" description="Helical" evidence="11">
    <location>
        <begin position="186"/>
        <end position="203"/>
    </location>
</feature>
<dbReference type="PRINTS" id="PR00864">
    <property type="entry name" value="PREPILNPTASE"/>
</dbReference>
<keyword evidence="3" id="KW-1003">Cell membrane</keyword>
<accession>A0A248JV93</accession>
<proteinExistence type="inferred from homology"/>
<comment type="similarity">
    <text evidence="2 8">Belongs to the peptidase A24 family.</text>
</comment>
<dbReference type="Gene3D" id="1.20.120.1220">
    <property type="match status" value="1"/>
</dbReference>
<comment type="catalytic activity">
    <reaction evidence="9">
        <text>Typically cleaves a -Gly-|-Phe- bond to release an N-terminal, basic peptide of 5-8 residues from type IV prepilin, and then N-methylates the new N-terminal amino group, the methyl donor being S-adenosyl-L-methionine.</text>
        <dbReference type="EC" id="3.4.23.43"/>
    </reaction>
</comment>
<feature type="domain" description="Prepilin peptidase A24 N-terminal" evidence="13">
    <location>
        <begin position="46"/>
        <end position="128"/>
    </location>
</feature>
<evidence type="ECO:0000256" key="3">
    <source>
        <dbReference type="ARBA" id="ARBA00022475"/>
    </source>
</evidence>
<keyword evidence="9" id="KW-0645">Protease</keyword>
<feature type="transmembrane region" description="Helical" evidence="11">
    <location>
        <begin position="35"/>
        <end position="60"/>
    </location>
</feature>
<keyword evidence="9" id="KW-0489">Methyltransferase</keyword>
<dbReference type="GO" id="GO:0032259">
    <property type="term" value="P:methylation"/>
    <property type="evidence" value="ECO:0007669"/>
    <property type="project" value="UniProtKB-KW"/>
</dbReference>